<sequence>MSGSWRHKCLLLSLLAFIVLSEASRLPKGYWEQMMPKKLPTPKSSPSKGTNSVTMSSSTVIETDQNRPSSDGKGILLIYVLINRVITRINVQGLQQEPFVTMT</sequence>
<gene>
    <name evidence="1" type="ORF">LOK49_LG05G02559</name>
</gene>
<name>A0ACC0HQ39_9ERIC</name>
<evidence type="ECO:0000313" key="1">
    <source>
        <dbReference type="EMBL" id="KAI8015022.1"/>
    </source>
</evidence>
<evidence type="ECO:0000313" key="2">
    <source>
        <dbReference type="Proteomes" id="UP001060215"/>
    </source>
</evidence>
<comment type="caution">
    <text evidence="1">The sequence shown here is derived from an EMBL/GenBank/DDBJ whole genome shotgun (WGS) entry which is preliminary data.</text>
</comment>
<protein>
    <submittedName>
        <fullName evidence="1">Uncharacterized protein</fullName>
    </submittedName>
</protein>
<dbReference type="EMBL" id="CM045761">
    <property type="protein sequence ID" value="KAI8015022.1"/>
    <property type="molecule type" value="Genomic_DNA"/>
</dbReference>
<accession>A0ACC0HQ39</accession>
<proteinExistence type="predicted"/>
<reference evidence="1 2" key="1">
    <citation type="journal article" date="2022" name="Plant J.">
        <title>Chromosome-level genome of Camellia lanceoleosa provides a valuable resource for understanding genome evolution and self-incompatibility.</title>
        <authorList>
            <person name="Gong W."/>
            <person name="Xiao S."/>
            <person name="Wang L."/>
            <person name="Liao Z."/>
            <person name="Chang Y."/>
            <person name="Mo W."/>
            <person name="Hu G."/>
            <person name="Li W."/>
            <person name="Zhao G."/>
            <person name="Zhu H."/>
            <person name="Hu X."/>
            <person name="Ji K."/>
            <person name="Xiang X."/>
            <person name="Song Q."/>
            <person name="Yuan D."/>
            <person name="Jin S."/>
            <person name="Zhang L."/>
        </authorList>
    </citation>
    <scope>NUCLEOTIDE SEQUENCE [LARGE SCALE GENOMIC DNA]</scope>
    <source>
        <strain evidence="1">SQ_2022a</strain>
    </source>
</reference>
<organism evidence="1 2">
    <name type="scientific">Camellia lanceoleosa</name>
    <dbReference type="NCBI Taxonomy" id="1840588"/>
    <lineage>
        <taxon>Eukaryota</taxon>
        <taxon>Viridiplantae</taxon>
        <taxon>Streptophyta</taxon>
        <taxon>Embryophyta</taxon>
        <taxon>Tracheophyta</taxon>
        <taxon>Spermatophyta</taxon>
        <taxon>Magnoliopsida</taxon>
        <taxon>eudicotyledons</taxon>
        <taxon>Gunneridae</taxon>
        <taxon>Pentapetalae</taxon>
        <taxon>asterids</taxon>
        <taxon>Ericales</taxon>
        <taxon>Theaceae</taxon>
        <taxon>Camellia</taxon>
    </lineage>
</organism>
<dbReference type="Proteomes" id="UP001060215">
    <property type="component" value="Chromosome 4"/>
</dbReference>
<keyword evidence="2" id="KW-1185">Reference proteome</keyword>